<keyword evidence="2" id="KW-1185">Reference proteome</keyword>
<dbReference type="Proteomes" id="UP000572907">
    <property type="component" value="Unassembled WGS sequence"/>
</dbReference>
<dbReference type="AlphaFoldDB" id="A0A7W5F386"/>
<reference evidence="1 2" key="1">
    <citation type="submission" date="2020-08" db="EMBL/GenBank/DDBJ databases">
        <title>Genomic Encyclopedia of Type Strains, Phase III (KMG-III): the genomes of soil and plant-associated and newly described type strains.</title>
        <authorList>
            <person name="Whitman W."/>
        </authorList>
    </citation>
    <scope>NUCLEOTIDE SEQUENCE [LARGE SCALE GENOMIC DNA]</scope>
    <source>
        <strain evidence="1 2">CECT 3237</strain>
    </source>
</reference>
<evidence type="ECO:0000313" key="1">
    <source>
        <dbReference type="EMBL" id="MBB3078452.1"/>
    </source>
</evidence>
<accession>A0A7W5F386</accession>
<dbReference type="RefSeq" id="WP_184595061.1">
    <property type="nucleotide sequence ID" value="NZ_BMUP01000002.1"/>
</dbReference>
<organism evidence="1 2">
    <name type="scientific">Streptomyces violarus</name>
    <dbReference type="NCBI Taxonomy" id="67380"/>
    <lineage>
        <taxon>Bacteria</taxon>
        <taxon>Bacillati</taxon>
        <taxon>Actinomycetota</taxon>
        <taxon>Actinomycetes</taxon>
        <taxon>Kitasatosporales</taxon>
        <taxon>Streptomycetaceae</taxon>
        <taxon>Streptomyces</taxon>
    </lineage>
</organism>
<sequence length="96" mass="10730">MSRIRVPVDDLTDTMEALKDIRERIDNTARLYQVGSPEDVGDSDLATGVDNFDKAWVAGHERVQDNVDTFKETTQGIVDNFTQADQDTSKELDDPA</sequence>
<evidence type="ECO:0000313" key="2">
    <source>
        <dbReference type="Proteomes" id="UP000572907"/>
    </source>
</evidence>
<protein>
    <recommendedName>
        <fullName evidence="3">PE domain-containing protein</fullName>
    </recommendedName>
</protein>
<proteinExistence type="predicted"/>
<comment type="caution">
    <text evidence="1">The sequence shown here is derived from an EMBL/GenBank/DDBJ whole genome shotgun (WGS) entry which is preliminary data.</text>
</comment>
<gene>
    <name evidence="1" type="ORF">FHS41_004983</name>
</gene>
<name>A0A7W5F386_9ACTN</name>
<evidence type="ECO:0008006" key="3">
    <source>
        <dbReference type="Google" id="ProtNLM"/>
    </source>
</evidence>
<dbReference type="EMBL" id="JACHXE010000005">
    <property type="protein sequence ID" value="MBB3078452.1"/>
    <property type="molecule type" value="Genomic_DNA"/>
</dbReference>